<dbReference type="SUPFAM" id="SSF53335">
    <property type="entry name" value="S-adenosyl-L-methionine-dependent methyltransferases"/>
    <property type="match status" value="1"/>
</dbReference>
<evidence type="ECO:0000313" key="3">
    <source>
        <dbReference type="Proteomes" id="UP001185254"/>
    </source>
</evidence>
<organism evidence="2 3">
    <name type="scientific">Paraburkholderia caledonica</name>
    <dbReference type="NCBI Taxonomy" id="134536"/>
    <lineage>
        <taxon>Bacteria</taxon>
        <taxon>Pseudomonadati</taxon>
        <taxon>Pseudomonadota</taxon>
        <taxon>Betaproteobacteria</taxon>
        <taxon>Burkholderiales</taxon>
        <taxon>Burkholderiaceae</taxon>
        <taxon>Paraburkholderia</taxon>
    </lineage>
</organism>
<evidence type="ECO:0000313" key="2">
    <source>
        <dbReference type="EMBL" id="MDR6374247.1"/>
    </source>
</evidence>
<dbReference type="CDD" id="cd02440">
    <property type="entry name" value="AdoMet_MTases"/>
    <property type="match status" value="1"/>
</dbReference>
<accession>A0ABU1KTG0</accession>
<dbReference type="GO" id="GO:0032259">
    <property type="term" value="P:methylation"/>
    <property type="evidence" value="ECO:0007669"/>
    <property type="project" value="UniProtKB-KW"/>
</dbReference>
<evidence type="ECO:0000259" key="1">
    <source>
        <dbReference type="Pfam" id="PF08241"/>
    </source>
</evidence>
<proteinExistence type="predicted"/>
<dbReference type="RefSeq" id="WP_310065492.1">
    <property type="nucleotide sequence ID" value="NZ_JAVDQN010000001.1"/>
</dbReference>
<feature type="domain" description="Methyltransferase type 11" evidence="1">
    <location>
        <begin position="151"/>
        <end position="202"/>
    </location>
</feature>
<sequence length="302" mass="33750">MLYHLDTCSIFRSILIVDGWSELGAPEVLYGGQPVHSTTLSDPRPDVQAAFGERAANWGFRVCAFLGPHMQEPAQLALRFGDTLVTSPGTTHVDQENHQFNTMTQRLQSESKPGDRVLEIGSRARSGNTYRFLVHPEVEYVGIDIAEGPNVDVVGDAHHLSRYVSGQFDTIFSISVFEHLLMPWMVALEMNKVLKIGGTAYIQSHPSFPLHDQPWDFWRFSKDAWDGLFNAHTGFEIVDKGQAMRCRFAPETTAMHNVQPGFDNGGSYLLSACLVRKIAPARVQWEAEAGDVYNLAYDHGVR</sequence>
<dbReference type="Proteomes" id="UP001185254">
    <property type="component" value="Unassembled WGS sequence"/>
</dbReference>
<protein>
    <submittedName>
        <fullName evidence="2">SAM-dependent methyltransferase</fullName>
    </submittedName>
</protein>
<name>A0ABU1KTG0_9BURK</name>
<reference evidence="2 3" key="1">
    <citation type="submission" date="2023-07" db="EMBL/GenBank/DDBJ databases">
        <title>Sorghum-associated microbial communities from plants grown in Nebraska, USA.</title>
        <authorList>
            <person name="Schachtman D."/>
        </authorList>
    </citation>
    <scope>NUCLEOTIDE SEQUENCE [LARGE SCALE GENOMIC DNA]</scope>
    <source>
        <strain evidence="2 3">DS1039</strain>
    </source>
</reference>
<comment type="caution">
    <text evidence="2">The sequence shown here is derived from an EMBL/GenBank/DDBJ whole genome shotgun (WGS) entry which is preliminary data.</text>
</comment>
<gene>
    <name evidence="2" type="ORF">J2776_000923</name>
</gene>
<dbReference type="EMBL" id="JAVDQN010000001">
    <property type="protein sequence ID" value="MDR6374247.1"/>
    <property type="molecule type" value="Genomic_DNA"/>
</dbReference>
<dbReference type="GO" id="GO:0008168">
    <property type="term" value="F:methyltransferase activity"/>
    <property type="evidence" value="ECO:0007669"/>
    <property type="project" value="UniProtKB-KW"/>
</dbReference>
<keyword evidence="2" id="KW-0489">Methyltransferase</keyword>
<dbReference type="Gene3D" id="3.40.50.150">
    <property type="entry name" value="Vaccinia Virus protein VP39"/>
    <property type="match status" value="1"/>
</dbReference>
<keyword evidence="2" id="KW-0808">Transferase</keyword>
<dbReference type="Pfam" id="PF08241">
    <property type="entry name" value="Methyltransf_11"/>
    <property type="match status" value="1"/>
</dbReference>
<dbReference type="InterPro" id="IPR013216">
    <property type="entry name" value="Methyltransf_11"/>
</dbReference>
<keyword evidence="3" id="KW-1185">Reference proteome</keyword>
<dbReference type="InterPro" id="IPR029063">
    <property type="entry name" value="SAM-dependent_MTases_sf"/>
</dbReference>